<keyword evidence="2" id="KW-1185">Reference proteome</keyword>
<dbReference type="AlphaFoldDB" id="A0A4R3TLY2"/>
<organism evidence="1 2">
    <name type="scientific">Longicatena caecimuris</name>
    <dbReference type="NCBI Taxonomy" id="1796635"/>
    <lineage>
        <taxon>Bacteria</taxon>
        <taxon>Bacillati</taxon>
        <taxon>Bacillota</taxon>
        <taxon>Erysipelotrichia</taxon>
        <taxon>Erysipelotrichales</taxon>
        <taxon>Erysipelotrichaceae</taxon>
        <taxon>Longicatena</taxon>
    </lineage>
</organism>
<dbReference type="Pfam" id="PF19875">
    <property type="entry name" value="DUF6348"/>
    <property type="match status" value="1"/>
</dbReference>
<proteinExistence type="predicted"/>
<evidence type="ECO:0000313" key="2">
    <source>
        <dbReference type="Proteomes" id="UP000295773"/>
    </source>
</evidence>
<comment type="caution">
    <text evidence="1">The sequence shown here is derived from an EMBL/GenBank/DDBJ whole genome shotgun (WGS) entry which is preliminary data.</text>
</comment>
<sequence>MFFRKNKAKPEKNEDFIVADTQDLHEEMIESLIAICEDGISYEDAFVLSDEDIYVYADILSIHDNVVQILFQLHHDWLEDTIFEAIAASGSSVHDAILNACKQYYDQVLSLYRKAIRNDEKQYTCEGFTQERHFFDVFASKLGGIGKKEGPDVDYWAMLKEAICLRLGNKKVYWVKVFASKDKENATAEVWINGKEAKELSQKLLAYAINWDTISAIHTEKQCFLFVQQERSYEKSDFTKNEIQEYTRKALQAFETCKGKQEHVKIRSQLIKWCEDDSLAYEIFCFLPELYCKYAYPYVEFGEKLFLVKKNEKTRELYQSQLQSYAYIEEVVKQHFEEDDIENSCIQNVLAFSANAKAIQKAIEQGDSPADLFVPGIGYFVRDGYQLR</sequence>
<evidence type="ECO:0000313" key="1">
    <source>
        <dbReference type="EMBL" id="TCU62635.1"/>
    </source>
</evidence>
<dbReference type="InterPro" id="IPR045929">
    <property type="entry name" value="DUF6348"/>
</dbReference>
<protein>
    <submittedName>
        <fullName evidence="1">Uncharacterized protein</fullName>
    </submittedName>
</protein>
<dbReference type="EMBL" id="SMBP01000003">
    <property type="protein sequence ID" value="TCU62635.1"/>
    <property type="molecule type" value="Genomic_DNA"/>
</dbReference>
<dbReference type="RefSeq" id="WP_008689058.1">
    <property type="nucleotide sequence ID" value="NZ_AP024510.1"/>
</dbReference>
<reference evidence="1 2" key="1">
    <citation type="submission" date="2019-03" db="EMBL/GenBank/DDBJ databases">
        <title>Genomic Encyclopedia of Type Strains, Phase IV (KMG-IV): sequencing the most valuable type-strain genomes for metagenomic binning, comparative biology and taxonomic classification.</title>
        <authorList>
            <person name="Goeker M."/>
        </authorList>
    </citation>
    <scope>NUCLEOTIDE SEQUENCE [LARGE SCALE GENOMIC DNA]</scope>
    <source>
        <strain evidence="1 2">DSM 29481</strain>
    </source>
</reference>
<dbReference type="Proteomes" id="UP000295773">
    <property type="component" value="Unassembled WGS sequence"/>
</dbReference>
<name>A0A4R3TLY2_9FIRM</name>
<accession>A0A4R3TLY2</accession>
<gene>
    <name evidence="1" type="ORF">EDD61_10347</name>
</gene>
<dbReference type="GeneID" id="73795263"/>